<dbReference type="EMBL" id="JAGRRH010000024">
    <property type="protein sequence ID" value="KAG7342794.1"/>
    <property type="molecule type" value="Genomic_DNA"/>
</dbReference>
<comment type="caution">
    <text evidence="2">The sequence shown here is derived from an EMBL/GenBank/DDBJ whole genome shotgun (WGS) entry which is preliminary data.</text>
</comment>
<organism evidence="2 4">
    <name type="scientific">Nitzschia inconspicua</name>
    <dbReference type="NCBI Taxonomy" id="303405"/>
    <lineage>
        <taxon>Eukaryota</taxon>
        <taxon>Sar</taxon>
        <taxon>Stramenopiles</taxon>
        <taxon>Ochrophyta</taxon>
        <taxon>Bacillariophyta</taxon>
        <taxon>Bacillariophyceae</taxon>
        <taxon>Bacillariophycidae</taxon>
        <taxon>Bacillariales</taxon>
        <taxon>Bacillariaceae</taxon>
        <taxon>Nitzschia</taxon>
    </lineage>
</organism>
<gene>
    <name evidence="3" type="ORF">IV203_020738</name>
    <name evidence="2" type="ORF">IV203_021570</name>
</gene>
<feature type="region of interest" description="Disordered" evidence="1">
    <location>
        <begin position="1"/>
        <end position="70"/>
    </location>
</feature>
<protein>
    <submittedName>
        <fullName evidence="2">Uncharacterized protein</fullName>
    </submittedName>
</protein>
<dbReference type="AlphaFoldDB" id="A0A9K3P8Q2"/>
<evidence type="ECO:0000256" key="1">
    <source>
        <dbReference type="SAM" id="MobiDB-lite"/>
    </source>
</evidence>
<reference evidence="2" key="2">
    <citation type="submission" date="2021-04" db="EMBL/GenBank/DDBJ databases">
        <authorList>
            <person name="Podell S."/>
        </authorList>
    </citation>
    <scope>NUCLEOTIDE SEQUENCE</scope>
    <source>
        <strain evidence="2">Hildebrandi</strain>
    </source>
</reference>
<reference evidence="2" key="1">
    <citation type="journal article" date="2021" name="Sci. Rep.">
        <title>Diploid genomic architecture of Nitzschia inconspicua, an elite biomass production diatom.</title>
        <authorList>
            <person name="Oliver A."/>
            <person name="Podell S."/>
            <person name="Pinowska A."/>
            <person name="Traller J.C."/>
            <person name="Smith S.R."/>
            <person name="McClure R."/>
            <person name="Beliaev A."/>
            <person name="Bohutskyi P."/>
            <person name="Hill E.A."/>
            <person name="Rabines A."/>
            <person name="Zheng H."/>
            <person name="Allen L.Z."/>
            <person name="Kuo A."/>
            <person name="Grigoriev I.V."/>
            <person name="Allen A.E."/>
            <person name="Hazlebeck D."/>
            <person name="Allen E.E."/>
        </authorList>
    </citation>
    <scope>NUCLEOTIDE SEQUENCE</scope>
    <source>
        <strain evidence="2">Hildebrandi</strain>
    </source>
</reference>
<evidence type="ECO:0000313" key="2">
    <source>
        <dbReference type="EMBL" id="KAG7338638.1"/>
    </source>
</evidence>
<accession>A0A9K3P8Q2</accession>
<evidence type="ECO:0000313" key="3">
    <source>
        <dbReference type="EMBL" id="KAG7342794.1"/>
    </source>
</evidence>
<dbReference type="EMBL" id="JAGRRH010000052">
    <property type="protein sequence ID" value="KAG7338638.1"/>
    <property type="molecule type" value="Genomic_DNA"/>
</dbReference>
<proteinExistence type="predicted"/>
<keyword evidence="4" id="KW-1185">Reference proteome</keyword>
<name>A0A9K3P8Q2_9STRA</name>
<evidence type="ECO:0000313" key="4">
    <source>
        <dbReference type="Proteomes" id="UP000693970"/>
    </source>
</evidence>
<dbReference type="Proteomes" id="UP000693970">
    <property type="component" value="Unassembled WGS sequence"/>
</dbReference>
<sequence length="117" mass="13526">MSNRRRPKVEQPSSDEEDDEDVLSRLRNLQMSSGLGVSAIQHRNNNREKKNRNENVSTIKNDEPPLSLPSDDVEALLNPTRLKYYSDETLQGFLWCWSKGHQINPRRLGQKGIKSYC</sequence>